<sequence length="544" mass="60168">MNRTNIFFGESHSDWLPVRGGESGDFVFRRGDGHAFAKIAPASRRGELAGERDRLIWLKGRGVACPEVINWQEEQEGACLVITAIPGVPAADLSGADLLKAWPSMGQQLGAVHSLSVDQCPFERRLSRMFGRAVDVVSRNAVNPDFLPDEDKSTPQLDLLARVERELPVRLDQERTDMVVCHGDPCMPNFMVDPKTLQCTGLIDLGRLGTADRYADLALMIANAEENWAAPDEAERAFAVLFNVLGSKPRPRTPCLLSAIGPSDLGLMFMPPVFPAHWHVSQPVLIADTFSSLVWKVSLPDGTPAIVKGLKPIEDIADELRGADYLVWRNGRGAVRLLGRENNLMLLEYAGERMLSHIVAEHGDYQATEIAAELMAKLYAASEEPLPSALLPIRDRFAALFQRARDDQNAGCQTDYVHAAIIADQMMSNASELRGLHGDLHHENIMFSSRGWLVIDPVGLVGEVGFGAANMFYDPADRDDLCLDPRRIAQMADAFSRALDVDPRRLLDRRTLMVPFRSLERGWRRGATRSAIAAAIKQVRQTSY</sequence>
<organism evidence="11 12">
    <name type="scientific">Klebsiella pneumoniae</name>
    <dbReference type="NCBI Taxonomy" id="573"/>
    <lineage>
        <taxon>Bacteria</taxon>
        <taxon>Pseudomonadati</taxon>
        <taxon>Pseudomonadota</taxon>
        <taxon>Gammaproteobacteria</taxon>
        <taxon>Enterobacterales</taxon>
        <taxon>Enterobacteriaceae</taxon>
        <taxon>Klebsiella/Raoultella group</taxon>
        <taxon>Klebsiella</taxon>
        <taxon>Klebsiella pneumoniae complex</taxon>
    </lineage>
</organism>
<comment type="caution">
    <text evidence="11">The sequence shown here is derived from an EMBL/GenBank/DDBJ whole genome shotgun (WGS) entry which is preliminary data.</text>
</comment>
<comment type="catalytic activity">
    <reaction evidence="9">
        <text>kanamycin A + ATP = kanamycin 3'-phosphate + ADP + H(+)</text>
        <dbReference type="Rhea" id="RHEA:24256"/>
        <dbReference type="ChEBI" id="CHEBI:15378"/>
        <dbReference type="ChEBI" id="CHEBI:30616"/>
        <dbReference type="ChEBI" id="CHEBI:57909"/>
        <dbReference type="ChEBI" id="CHEBI:58214"/>
        <dbReference type="ChEBI" id="CHEBI:456216"/>
        <dbReference type="EC" id="2.7.1.95"/>
    </reaction>
</comment>
<proteinExistence type="inferred from homology"/>
<keyword evidence="4" id="KW-0808">Transferase</keyword>
<dbReference type="InterPro" id="IPR011009">
    <property type="entry name" value="Kinase-like_dom_sf"/>
</dbReference>
<dbReference type="GO" id="GO:0046677">
    <property type="term" value="P:response to antibiotic"/>
    <property type="evidence" value="ECO:0007669"/>
    <property type="project" value="UniProtKB-KW"/>
</dbReference>
<evidence type="ECO:0000256" key="9">
    <source>
        <dbReference type="ARBA" id="ARBA00048925"/>
    </source>
</evidence>
<evidence type="ECO:0000256" key="1">
    <source>
        <dbReference type="ARBA" id="ARBA00006219"/>
    </source>
</evidence>
<keyword evidence="8" id="KW-0046">Antibiotic resistance</keyword>
<dbReference type="InterPro" id="IPR002575">
    <property type="entry name" value="Aminoglycoside_PTrfase"/>
</dbReference>
<dbReference type="PANTHER" id="PTHR21310:SF41">
    <property type="entry name" value="3'-PHOSPHOTRANSFERASE, PUTATIVE-RELATED"/>
    <property type="match status" value="1"/>
</dbReference>
<dbReference type="InterPro" id="IPR051678">
    <property type="entry name" value="AGP_Transferase"/>
</dbReference>
<evidence type="ECO:0000256" key="4">
    <source>
        <dbReference type="ARBA" id="ARBA00022679"/>
    </source>
</evidence>
<evidence type="ECO:0000256" key="7">
    <source>
        <dbReference type="ARBA" id="ARBA00022840"/>
    </source>
</evidence>
<protein>
    <recommendedName>
        <fullName evidence="3">Aminoglycoside 3'-phosphotransferase</fullName>
        <ecNumber evidence="2">2.7.1.95</ecNumber>
    </recommendedName>
</protein>
<comment type="similarity">
    <text evidence="1">Belongs to the aminoglycoside phosphotransferase family.</text>
</comment>
<dbReference type="GO" id="GO:0005524">
    <property type="term" value="F:ATP binding"/>
    <property type="evidence" value="ECO:0007669"/>
    <property type="project" value="UniProtKB-KW"/>
</dbReference>
<keyword evidence="5" id="KW-0547">Nucleotide-binding</keyword>
<evidence type="ECO:0000256" key="8">
    <source>
        <dbReference type="ARBA" id="ARBA00023251"/>
    </source>
</evidence>
<evidence type="ECO:0000259" key="10">
    <source>
        <dbReference type="Pfam" id="PF01636"/>
    </source>
</evidence>
<evidence type="ECO:0000256" key="2">
    <source>
        <dbReference type="ARBA" id="ARBA00012193"/>
    </source>
</evidence>
<dbReference type="NCBIfam" id="NF012171">
    <property type="entry name" value="APH_6"/>
    <property type="match status" value="1"/>
</dbReference>
<dbReference type="CDD" id="cd05150">
    <property type="entry name" value="APH"/>
    <property type="match status" value="1"/>
</dbReference>
<evidence type="ECO:0000313" key="11">
    <source>
        <dbReference type="EMBL" id="VCW39090.1"/>
    </source>
</evidence>
<dbReference type="AlphaFoldDB" id="A0ABD7UQX3"/>
<feature type="domain" description="Aminoglycoside phosphotransferase" evidence="10">
    <location>
        <begin position="15"/>
        <end position="234"/>
    </location>
</feature>
<gene>
    <name evidence="11" type="ORF">BANRA_05102</name>
</gene>
<dbReference type="EC" id="2.7.1.95" evidence="2"/>
<keyword evidence="7" id="KW-0067">ATP-binding</keyword>
<evidence type="ECO:0000256" key="6">
    <source>
        <dbReference type="ARBA" id="ARBA00022777"/>
    </source>
</evidence>
<dbReference type="EMBL" id="UWVH01000002">
    <property type="protein sequence ID" value="VCW39090.1"/>
    <property type="molecule type" value="Genomic_DNA"/>
</dbReference>
<dbReference type="Proteomes" id="UP000269921">
    <property type="component" value="Unassembled WGS sequence"/>
</dbReference>
<dbReference type="InterPro" id="IPR024165">
    <property type="entry name" value="Kan/Strep_kinase"/>
</dbReference>
<evidence type="ECO:0000256" key="5">
    <source>
        <dbReference type="ARBA" id="ARBA00022741"/>
    </source>
</evidence>
<name>A0ABD7UQX3_KLEPN</name>
<dbReference type="Pfam" id="PF04655">
    <property type="entry name" value="APH_6_hur"/>
    <property type="match status" value="1"/>
</dbReference>
<dbReference type="GO" id="GO:0008910">
    <property type="term" value="F:kanamycin kinase activity"/>
    <property type="evidence" value="ECO:0007669"/>
    <property type="project" value="UniProtKB-EC"/>
</dbReference>
<dbReference type="Gene3D" id="3.30.200.20">
    <property type="entry name" value="Phosphorylase Kinase, domain 1"/>
    <property type="match status" value="1"/>
</dbReference>
<evidence type="ECO:0000313" key="12">
    <source>
        <dbReference type="Proteomes" id="UP000269921"/>
    </source>
</evidence>
<evidence type="ECO:0000256" key="3">
    <source>
        <dbReference type="ARBA" id="ARBA00017903"/>
    </source>
</evidence>
<reference evidence="11 12" key="1">
    <citation type="submission" date="2018-10" db="EMBL/GenBank/DDBJ databases">
        <authorList>
            <person name="Noll B N."/>
        </authorList>
    </citation>
    <scope>NUCLEOTIDE SEQUENCE [LARGE SCALE GENOMIC DNA]</scope>
    <source>
        <strain evidence="11">Kpneu006</strain>
    </source>
</reference>
<dbReference type="Gene3D" id="3.90.1200.10">
    <property type="match status" value="1"/>
</dbReference>
<dbReference type="InterPro" id="IPR006748">
    <property type="entry name" value="NH2Glyco/OHUrea_AB-resist_kin"/>
</dbReference>
<dbReference type="NCBIfam" id="NF032896">
    <property type="entry name" value="APH_3pp"/>
    <property type="match status" value="1"/>
</dbReference>
<accession>A0ABD7UQX3</accession>
<dbReference type="SUPFAM" id="SSF56112">
    <property type="entry name" value="Protein kinase-like (PK-like)"/>
    <property type="match status" value="2"/>
</dbReference>
<dbReference type="Pfam" id="PF01636">
    <property type="entry name" value="APH"/>
    <property type="match status" value="1"/>
</dbReference>
<keyword evidence="6" id="KW-0418">Kinase</keyword>
<dbReference type="PANTHER" id="PTHR21310">
    <property type="entry name" value="AMINOGLYCOSIDE PHOSPHOTRANSFERASE-RELATED-RELATED"/>
    <property type="match status" value="1"/>
</dbReference>